<organism evidence="3 4">
    <name type="scientific">Saccharopolyspora antimicrobica</name>
    <dbReference type="NCBI Taxonomy" id="455193"/>
    <lineage>
        <taxon>Bacteria</taxon>
        <taxon>Bacillati</taxon>
        <taxon>Actinomycetota</taxon>
        <taxon>Actinomycetes</taxon>
        <taxon>Pseudonocardiales</taxon>
        <taxon>Pseudonocardiaceae</taxon>
        <taxon>Saccharopolyspora</taxon>
    </lineage>
</organism>
<keyword evidence="5" id="KW-1185">Reference proteome</keyword>
<dbReference type="STRING" id="455193.SAMN05421805_12187"/>
<dbReference type="GO" id="GO:0006950">
    <property type="term" value="P:response to stress"/>
    <property type="evidence" value="ECO:0007669"/>
    <property type="project" value="TreeGrafter"/>
</dbReference>
<sequence>MIDRMPDTREQLIADIGRAVSEFQDATDEVDEAGAARLGVNRTDLRCLNVLNRHGALTAGALATEVGLSTGATTIAVDRLARQGYVERVRADQDRRRITITITPAATALIEELWGPIEEESHELLRRRSQAELKAIREFLREGAKFQTDHAARIRRED</sequence>
<dbReference type="GO" id="GO:0003700">
    <property type="term" value="F:DNA-binding transcription factor activity"/>
    <property type="evidence" value="ECO:0007669"/>
    <property type="project" value="InterPro"/>
</dbReference>
<evidence type="ECO:0000313" key="4">
    <source>
        <dbReference type="Proteomes" id="UP000199398"/>
    </source>
</evidence>
<dbReference type="InterPro" id="IPR036388">
    <property type="entry name" value="WH-like_DNA-bd_sf"/>
</dbReference>
<protein>
    <submittedName>
        <fullName evidence="2">DNA-binding MarR family transcriptional regulator</fullName>
    </submittedName>
    <submittedName>
        <fullName evidence="3">DNA-binding transcriptional regulator, MarR family</fullName>
    </submittedName>
</protein>
<evidence type="ECO:0000259" key="1">
    <source>
        <dbReference type="PROSITE" id="PS50995"/>
    </source>
</evidence>
<evidence type="ECO:0000313" key="3">
    <source>
        <dbReference type="EMBL" id="SFO68273.1"/>
    </source>
</evidence>
<name>A0A1I5J6P2_9PSEU</name>
<dbReference type="Proteomes" id="UP000199398">
    <property type="component" value="Unassembled WGS sequence"/>
</dbReference>
<dbReference type="SUPFAM" id="SSF46785">
    <property type="entry name" value="Winged helix' DNA-binding domain"/>
    <property type="match status" value="1"/>
</dbReference>
<evidence type="ECO:0000313" key="5">
    <source>
        <dbReference type="Proteomes" id="UP000270697"/>
    </source>
</evidence>
<proteinExistence type="predicted"/>
<dbReference type="OrthoDB" id="9807800at2"/>
<keyword evidence="3" id="KW-0238">DNA-binding</keyword>
<dbReference type="GO" id="GO:0003677">
    <property type="term" value="F:DNA binding"/>
    <property type="evidence" value="ECO:0007669"/>
    <property type="project" value="UniProtKB-KW"/>
</dbReference>
<feature type="domain" description="HTH marR-type" evidence="1">
    <location>
        <begin position="9"/>
        <end position="145"/>
    </location>
</feature>
<dbReference type="EMBL" id="RBXX01000002">
    <property type="protein sequence ID" value="RKT82048.1"/>
    <property type="molecule type" value="Genomic_DNA"/>
</dbReference>
<dbReference type="PANTHER" id="PTHR33164:SF106">
    <property type="entry name" value="TRANSCRIPTIONAL REGULATORY PROTEIN"/>
    <property type="match status" value="1"/>
</dbReference>
<dbReference type="EMBL" id="FOUP01000021">
    <property type="protein sequence ID" value="SFO68273.1"/>
    <property type="molecule type" value="Genomic_DNA"/>
</dbReference>
<gene>
    <name evidence="2" type="ORF">ATL45_0289</name>
    <name evidence="3" type="ORF">SAMN05421805_12187</name>
</gene>
<reference evidence="2 5" key="2">
    <citation type="submission" date="2018-10" db="EMBL/GenBank/DDBJ databases">
        <title>Sequencing the genomes of 1000 actinobacteria strains.</title>
        <authorList>
            <person name="Klenk H.-P."/>
        </authorList>
    </citation>
    <scope>NUCLEOTIDE SEQUENCE [LARGE SCALE GENOMIC DNA]</scope>
    <source>
        <strain evidence="2 5">DSM 45119</strain>
    </source>
</reference>
<accession>A0A1I5J6P2</accession>
<evidence type="ECO:0000313" key="2">
    <source>
        <dbReference type="EMBL" id="RKT82048.1"/>
    </source>
</evidence>
<dbReference type="PANTHER" id="PTHR33164">
    <property type="entry name" value="TRANSCRIPTIONAL REGULATOR, MARR FAMILY"/>
    <property type="match status" value="1"/>
</dbReference>
<dbReference type="InterPro" id="IPR039422">
    <property type="entry name" value="MarR/SlyA-like"/>
</dbReference>
<dbReference type="Pfam" id="PF12802">
    <property type="entry name" value="MarR_2"/>
    <property type="match status" value="1"/>
</dbReference>
<dbReference type="PROSITE" id="PS50995">
    <property type="entry name" value="HTH_MARR_2"/>
    <property type="match status" value="1"/>
</dbReference>
<dbReference type="InterPro" id="IPR036390">
    <property type="entry name" value="WH_DNA-bd_sf"/>
</dbReference>
<dbReference type="SMART" id="SM00347">
    <property type="entry name" value="HTH_MARR"/>
    <property type="match status" value="1"/>
</dbReference>
<dbReference type="Gene3D" id="1.10.10.10">
    <property type="entry name" value="Winged helix-like DNA-binding domain superfamily/Winged helix DNA-binding domain"/>
    <property type="match status" value="1"/>
</dbReference>
<dbReference type="Proteomes" id="UP000270697">
    <property type="component" value="Unassembled WGS sequence"/>
</dbReference>
<reference evidence="3 4" key="1">
    <citation type="submission" date="2016-10" db="EMBL/GenBank/DDBJ databases">
        <authorList>
            <person name="de Groot N.N."/>
        </authorList>
    </citation>
    <scope>NUCLEOTIDE SEQUENCE [LARGE SCALE GENOMIC DNA]</scope>
    <source>
        <strain evidence="3 4">CPCC 201259</strain>
    </source>
</reference>
<dbReference type="AlphaFoldDB" id="A0A1I5J6P2"/>
<dbReference type="InterPro" id="IPR000835">
    <property type="entry name" value="HTH_MarR-typ"/>
</dbReference>